<proteinExistence type="predicted"/>
<feature type="coiled-coil region" evidence="1">
    <location>
        <begin position="128"/>
        <end position="162"/>
    </location>
</feature>
<dbReference type="AlphaFoldDB" id="A0A0W8C2Q4"/>
<dbReference type="Proteomes" id="UP000052943">
    <property type="component" value="Unassembled WGS sequence"/>
</dbReference>
<feature type="region of interest" description="Disordered" evidence="2">
    <location>
        <begin position="93"/>
        <end position="117"/>
    </location>
</feature>
<dbReference type="EMBL" id="LNFO01005340">
    <property type="protein sequence ID" value="KUF78363.1"/>
    <property type="molecule type" value="Genomic_DNA"/>
</dbReference>
<organism evidence="3 4">
    <name type="scientific">Phytophthora nicotianae</name>
    <name type="common">Potato buckeye rot agent</name>
    <name type="synonym">Phytophthora parasitica</name>
    <dbReference type="NCBI Taxonomy" id="4792"/>
    <lineage>
        <taxon>Eukaryota</taxon>
        <taxon>Sar</taxon>
        <taxon>Stramenopiles</taxon>
        <taxon>Oomycota</taxon>
        <taxon>Peronosporomycetes</taxon>
        <taxon>Peronosporales</taxon>
        <taxon>Peronosporaceae</taxon>
        <taxon>Phytophthora</taxon>
    </lineage>
</organism>
<name>A0A0W8C2Q4_PHYNI</name>
<reference evidence="3 4" key="1">
    <citation type="submission" date="2015-11" db="EMBL/GenBank/DDBJ databases">
        <title>Genomes and virulence difference between two physiological races of Phytophthora nicotianae.</title>
        <authorList>
            <person name="Liu H."/>
            <person name="Ma X."/>
            <person name="Yu H."/>
            <person name="Fang D."/>
            <person name="Li Y."/>
            <person name="Wang X."/>
            <person name="Wang W."/>
            <person name="Dong Y."/>
            <person name="Xiao B."/>
        </authorList>
    </citation>
    <scope>NUCLEOTIDE SEQUENCE [LARGE SCALE GENOMIC DNA]</scope>
    <source>
        <strain evidence="4">race 0</strain>
    </source>
</reference>
<evidence type="ECO:0000256" key="1">
    <source>
        <dbReference type="SAM" id="Coils"/>
    </source>
</evidence>
<sequence>MASSFLSPPNRYTLSDRVIGGVVQRRNHLGLANENETRELASYTKPRQTFSFEDVESYPTEQLPPRRTIGQKRQPDLDNLADLALTRTTSVAPMDTNQNDLTPPTTGRKMKVSASRRERCRINQARYRKRQRQHAENLDESIRTLQEEIRELGTQRQNMLRRAPTNESVWIIATEYFRLFRYGYIAPIMALESSTSLPTVCSLTVGSQRESHAQLEFLKATMAPDVTDGNVHGVEAMLENWKMLSLNGGDVHFQPKRLEQLGAGSLLATTKMSVTITESSLRQLFPHLVVDQDAKEDQAKKLSALAAKLLNQRLCVCGSVRFDWDTSIGRVLRLESKADLLSSMLTLLGSLEDVALVFDKALVTLDGRFLANESVISMPASN</sequence>
<evidence type="ECO:0000313" key="4">
    <source>
        <dbReference type="Proteomes" id="UP000052943"/>
    </source>
</evidence>
<evidence type="ECO:0000313" key="3">
    <source>
        <dbReference type="EMBL" id="KUF78363.1"/>
    </source>
</evidence>
<protein>
    <submittedName>
        <fullName evidence="3">BZIP transcription factor</fullName>
    </submittedName>
</protein>
<feature type="region of interest" description="Disordered" evidence="2">
    <location>
        <begin position="50"/>
        <end position="76"/>
    </location>
</feature>
<dbReference type="CDD" id="cd14686">
    <property type="entry name" value="bZIP"/>
    <property type="match status" value="1"/>
</dbReference>
<gene>
    <name evidence="3" type="ORF">AM587_10015306</name>
</gene>
<evidence type="ECO:0000256" key="2">
    <source>
        <dbReference type="SAM" id="MobiDB-lite"/>
    </source>
</evidence>
<feature type="compositionally biased region" description="Polar residues" evidence="2">
    <location>
        <begin position="93"/>
        <end position="105"/>
    </location>
</feature>
<comment type="caution">
    <text evidence="3">The sequence shown here is derived from an EMBL/GenBank/DDBJ whole genome shotgun (WGS) entry which is preliminary data.</text>
</comment>
<keyword evidence="1" id="KW-0175">Coiled coil</keyword>
<dbReference type="OrthoDB" id="108791at2759"/>
<accession>A0A0W8C2Q4</accession>